<gene>
    <name evidence="1" type="ORF">L6164_002570</name>
</gene>
<evidence type="ECO:0000313" key="1">
    <source>
        <dbReference type="EMBL" id="KAI4353638.1"/>
    </source>
</evidence>
<organism evidence="1 2">
    <name type="scientific">Bauhinia variegata</name>
    <name type="common">Purple orchid tree</name>
    <name type="synonym">Phanera variegata</name>
    <dbReference type="NCBI Taxonomy" id="167791"/>
    <lineage>
        <taxon>Eukaryota</taxon>
        <taxon>Viridiplantae</taxon>
        <taxon>Streptophyta</taxon>
        <taxon>Embryophyta</taxon>
        <taxon>Tracheophyta</taxon>
        <taxon>Spermatophyta</taxon>
        <taxon>Magnoliopsida</taxon>
        <taxon>eudicotyledons</taxon>
        <taxon>Gunneridae</taxon>
        <taxon>Pentapetalae</taxon>
        <taxon>rosids</taxon>
        <taxon>fabids</taxon>
        <taxon>Fabales</taxon>
        <taxon>Fabaceae</taxon>
        <taxon>Cercidoideae</taxon>
        <taxon>Cercideae</taxon>
        <taxon>Bauhiniinae</taxon>
        <taxon>Bauhinia</taxon>
    </lineage>
</organism>
<comment type="caution">
    <text evidence="1">The sequence shown here is derived from an EMBL/GenBank/DDBJ whole genome shotgun (WGS) entry which is preliminary data.</text>
</comment>
<sequence length="168" mass="19967">MATEDHHNEEHMTLRKFVALRVHNALSSIKRPVVEANNFEIKHVVIQMYNGIYDEAIKLRLFSFSLRDGARRWLNSLPPGSVESWELLGQKFSNKYFPPSKIAKLWTKIVNFTQFDRESLYDAWERFEELFKKCAHHGMQDWLVMQVFYRSLGSHKKHLLMQQQEVLS</sequence>
<accession>A0ACB9PYR0</accession>
<dbReference type="Proteomes" id="UP000828941">
    <property type="component" value="Chromosome 2"/>
</dbReference>
<name>A0ACB9PYR0_BAUVA</name>
<protein>
    <submittedName>
        <fullName evidence="1">Uncharacterized protein</fullName>
    </submittedName>
</protein>
<dbReference type="EMBL" id="CM039427">
    <property type="protein sequence ID" value="KAI4353638.1"/>
    <property type="molecule type" value="Genomic_DNA"/>
</dbReference>
<reference evidence="1 2" key="1">
    <citation type="journal article" date="2022" name="DNA Res.">
        <title>Chromosomal-level genome assembly of the orchid tree Bauhinia variegata (Leguminosae; Cercidoideae) supports the allotetraploid origin hypothesis of Bauhinia.</title>
        <authorList>
            <person name="Zhong Y."/>
            <person name="Chen Y."/>
            <person name="Zheng D."/>
            <person name="Pang J."/>
            <person name="Liu Y."/>
            <person name="Luo S."/>
            <person name="Meng S."/>
            <person name="Qian L."/>
            <person name="Wei D."/>
            <person name="Dai S."/>
            <person name="Zhou R."/>
        </authorList>
    </citation>
    <scope>NUCLEOTIDE SEQUENCE [LARGE SCALE GENOMIC DNA]</scope>
    <source>
        <strain evidence="1">BV-YZ2020</strain>
    </source>
</reference>
<proteinExistence type="predicted"/>
<keyword evidence="2" id="KW-1185">Reference proteome</keyword>
<evidence type="ECO:0000313" key="2">
    <source>
        <dbReference type="Proteomes" id="UP000828941"/>
    </source>
</evidence>